<geneLocation type="plasmid" evidence="1 2">
    <name>pCY186</name>
</geneLocation>
<dbReference type="Proteomes" id="UP000001299">
    <property type="component" value="Plasmid pCY186"/>
</dbReference>
<accession>E0S4Q5</accession>
<dbReference type="EMBL" id="CP001813">
    <property type="protein sequence ID" value="ADL36387.1"/>
    <property type="molecule type" value="Genomic_DNA"/>
</dbReference>
<proteinExistence type="predicted"/>
<protein>
    <submittedName>
        <fullName evidence="1">Uncharacterized protein</fullName>
    </submittedName>
</protein>
<dbReference type="KEGG" id="bpb:bpr_IV022"/>
<evidence type="ECO:0000313" key="2">
    <source>
        <dbReference type="Proteomes" id="UP000001299"/>
    </source>
</evidence>
<name>E0S4Q5_BUTPB</name>
<organism evidence="1 2">
    <name type="scientific">Butyrivibrio proteoclasticus (strain ATCC 51982 / DSM 14932 / B316)</name>
    <name type="common">Clostridium proteoclasticum</name>
    <dbReference type="NCBI Taxonomy" id="515622"/>
    <lineage>
        <taxon>Bacteria</taxon>
        <taxon>Bacillati</taxon>
        <taxon>Bacillota</taxon>
        <taxon>Clostridia</taxon>
        <taxon>Lachnospirales</taxon>
        <taxon>Lachnospiraceae</taxon>
        <taxon>Butyrivibrio</taxon>
    </lineage>
</organism>
<keyword evidence="2" id="KW-1185">Reference proteome</keyword>
<dbReference type="RefSeq" id="WP_013283035.1">
    <property type="nucleotide sequence ID" value="NC_014390.1"/>
</dbReference>
<evidence type="ECO:0000313" key="1">
    <source>
        <dbReference type="EMBL" id="ADL36387.1"/>
    </source>
</evidence>
<gene>
    <name evidence="1" type="ordered locus">bpr_IV022</name>
</gene>
<reference evidence="1 2" key="1">
    <citation type="journal article" date="2010" name="PLoS ONE">
        <title>The glycobiome of the rumen bacterium Butyrivibrio proteoclasticus B316(T) highlights adaptation to a polysaccharide-rich environment.</title>
        <authorList>
            <person name="Kelly W.J."/>
            <person name="Leahy S.C."/>
            <person name="Altermann E."/>
            <person name="Yeoman C.J."/>
            <person name="Dunne J.C."/>
            <person name="Kong Z."/>
            <person name="Pacheco D.M."/>
            <person name="Li D."/>
            <person name="Noel S.J."/>
            <person name="Moon C.D."/>
            <person name="Cookson A.L."/>
            <person name="Attwood G.T."/>
        </authorList>
    </citation>
    <scope>NUCLEOTIDE SEQUENCE [LARGE SCALE GENOMIC DNA]</scope>
    <source>
        <strain evidence="2">ATCC 51982 / DSM 14932 / B316</strain>
        <plasmid evidence="2">Plasmid pCY186</plasmid>
    </source>
</reference>
<dbReference type="HOGENOM" id="CLU_2380774_0_0_9"/>
<sequence length="94" mass="11066">MHYNAFISYKHADLDDKNLICLGPNGSYNRLKSYIQTAIDMDELPNINSHLNAQKKINWTKGLDIAMKNEVTNEYSYRERSEQVKLRGFFEKQH</sequence>
<dbReference type="AlphaFoldDB" id="E0S4Q5"/>
<keyword evidence="1" id="KW-0614">Plasmid</keyword>